<evidence type="ECO:0000313" key="2">
    <source>
        <dbReference type="EMBL" id="SNS37661.1"/>
    </source>
</evidence>
<dbReference type="NCBIfam" id="NF006040">
    <property type="entry name" value="PRK08183.1"/>
    <property type="match status" value="1"/>
</dbReference>
<protein>
    <submittedName>
        <fullName evidence="2">NADH:ubiquinone oxidoreductase subunit</fullName>
    </submittedName>
</protein>
<dbReference type="EMBL" id="FZOS01000005">
    <property type="protein sequence ID" value="SNS37661.1"/>
    <property type="molecule type" value="Genomic_DNA"/>
</dbReference>
<dbReference type="Pfam" id="PF05071">
    <property type="entry name" value="NDUFA12"/>
    <property type="match status" value="1"/>
</dbReference>
<feature type="region of interest" description="Disordered" evidence="1">
    <location>
        <begin position="89"/>
        <end position="129"/>
    </location>
</feature>
<name>A0A239DZV3_9SPHN</name>
<proteinExistence type="predicted"/>
<dbReference type="Proteomes" id="UP000198281">
    <property type="component" value="Unassembled WGS sequence"/>
</dbReference>
<keyword evidence="3" id="KW-1185">Reference proteome</keyword>
<dbReference type="RefSeq" id="WP_089218844.1">
    <property type="nucleotide sequence ID" value="NZ_FZOS01000005.1"/>
</dbReference>
<dbReference type="InterPro" id="IPR007763">
    <property type="entry name" value="NDUFA12"/>
</dbReference>
<dbReference type="PANTHER" id="PTHR12910:SF2">
    <property type="entry name" value="NADH DEHYDROGENASE [UBIQUINONE] 1 ALPHA SUBCOMPLEX SUBUNIT 12"/>
    <property type="match status" value="1"/>
</dbReference>
<dbReference type="GO" id="GO:0006979">
    <property type="term" value="P:response to oxidative stress"/>
    <property type="evidence" value="ECO:0007669"/>
    <property type="project" value="TreeGrafter"/>
</dbReference>
<evidence type="ECO:0000256" key="1">
    <source>
        <dbReference type="SAM" id="MobiDB-lite"/>
    </source>
</evidence>
<gene>
    <name evidence="2" type="ORF">SAMN06295912_105124</name>
</gene>
<keyword evidence="2" id="KW-0830">Ubiquinone</keyword>
<sequence>MGLLKSIFTWWDGATIGTSLWSRRNGVKVGEDGLGNVYFETKSGQTPRRRWVIYNGANDASRVPAEWHGWLHQTIEDAPDKALLPPRAWQKPSAVNPTGTADAYRPAGALEKGGRRAAATGDYEAWSPN</sequence>
<reference evidence="3" key="1">
    <citation type="submission" date="2017-06" db="EMBL/GenBank/DDBJ databases">
        <authorList>
            <person name="Varghese N."/>
            <person name="Submissions S."/>
        </authorList>
    </citation>
    <scope>NUCLEOTIDE SEQUENCE [LARGE SCALE GENOMIC DNA]</scope>
    <source>
        <strain evidence="3">LNB2</strain>
    </source>
</reference>
<accession>A0A239DZV3</accession>
<dbReference type="AlphaFoldDB" id="A0A239DZV3"/>
<evidence type="ECO:0000313" key="3">
    <source>
        <dbReference type="Proteomes" id="UP000198281"/>
    </source>
</evidence>
<organism evidence="2 3">
    <name type="scientific">Edaphosphingomonas laterariae</name>
    <dbReference type="NCBI Taxonomy" id="861865"/>
    <lineage>
        <taxon>Bacteria</taxon>
        <taxon>Pseudomonadati</taxon>
        <taxon>Pseudomonadota</taxon>
        <taxon>Alphaproteobacteria</taxon>
        <taxon>Sphingomonadales</taxon>
        <taxon>Rhizorhabdaceae</taxon>
        <taxon>Edaphosphingomonas</taxon>
    </lineage>
</organism>
<dbReference type="OrthoDB" id="9795340at2"/>
<dbReference type="PANTHER" id="PTHR12910">
    <property type="entry name" value="NADH-UBIQUINONE OXIDOREDUCTASE SUBUNIT B17.2"/>
    <property type="match status" value="1"/>
</dbReference>
<dbReference type="GO" id="GO:0045271">
    <property type="term" value="C:respiratory chain complex I"/>
    <property type="evidence" value="ECO:0007669"/>
    <property type="project" value="InterPro"/>
</dbReference>